<dbReference type="Proteomes" id="UP001432322">
    <property type="component" value="Unassembled WGS sequence"/>
</dbReference>
<keyword evidence="1" id="KW-0206">Cytoskeleton</keyword>
<dbReference type="PANTHER" id="PTHR12891">
    <property type="entry name" value="DNA REPAIR/TRANSCRIPTION PROTEIN MET18/MMS19"/>
    <property type="match status" value="1"/>
</dbReference>
<dbReference type="InterPro" id="IPR039920">
    <property type="entry name" value="MMS19"/>
</dbReference>
<sequence length="964" mass="106995">MENAAELDFGDEQWAQEMLTKLVDPNFSLSEALENLRPLLYGSLEEQERALERLVALVLKLPTDFLAQDQIHLLLKFLLDRLDSSGLAATRVLDAVRHLLVENNNTSKEESILAWRSLYQEGNVQAWSVNQRLVLYEILEWLCTVQKSATLPLGSEFVLSFVKSIGGERDPRCLTVVFRLFVTVAKEWSLGPFVEEMFETIACYYPIQFKPKGDQSITKESLSYQCESCLVAQPGFAPFCLLMIEEKLTEVGLDMSIRADVCTFMVRAVSTFPAFSIPPHVEALLSALRAVTFDPNDKYGESAAPAANAMRAMVERISGLESRHLDAAIDHTMENIEPFVLQAEMGLSLRAFDLLETLCVPSSSSSDAMEIAAGDSMESKAEPRKSVRNVVSRSLSWALTLVQGDTTSTAANKADVCKDGLQALVQWITVARRIGCSDVVISIESTLLAAIDAVRNLVGKEARITAYTTAGLMVEMRGSESEGEEGDAYGELLKRGLYSAEIDDEEREAFLSFVSSHSIARWNLHQSIISQSMSLGEETTEQFALNRVHVACASVHSDESWKRLRERIWQEMEVVSEEGARILLGFARSERGKTLGVDRIAIEYKQFVEERLPRSSLIRMSSCIDIWQQWGSIVSQSCHSRVVADSLTLLEDENEEKKWMRSALASLYVLMIVQAKDDNSLYRLISLVVGGKVDSTLELRSILYFAQVNRFGDDSMGALSISHMVGSDSDEQLRLRITAAKAHLVVGRGRPGLEETKELLSLLSSHPSPSSLLDELLDYSSDVFEIEMNGLNASPLWRQRIAYQLVPLFESAVKEAKTREWRITLLSSLRLVVKLCDDASLLTPLLDTLISSLIDISSSGGIPSQSTLFLVQSLDQLVQRTDEGKMTKEKVAGIVHALSLLIEQPQTDAAIVFAAITCIRSLLSTAKPVTCQPSITRVVRALARATGHSKRAIRTCAADARNRW</sequence>
<reference evidence="3" key="1">
    <citation type="submission" date="2023-10" db="EMBL/GenBank/DDBJ databases">
        <title>Genome assembly of Pristionchus species.</title>
        <authorList>
            <person name="Yoshida K."/>
            <person name="Sommer R.J."/>
        </authorList>
    </citation>
    <scope>NUCLEOTIDE SEQUENCE</scope>
    <source>
        <strain evidence="3">RS5133</strain>
    </source>
</reference>
<keyword evidence="1" id="KW-0227">DNA damage</keyword>
<evidence type="ECO:0000313" key="4">
    <source>
        <dbReference type="Proteomes" id="UP001432322"/>
    </source>
</evidence>
<comment type="caution">
    <text evidence="3">The sequence shown here is derived from an EMBL/GenBank/DDBJ whole genome shotgun (WGS) entry which is preliminary data.</text>
</comment>
<dbReference type="AlphaFoldDB" id="A0AAV5UWS3"/>
<comment type="function">
    <text evidence="1">Key component of the cytosolic iron-sulfur protein assembly (CIA) complex, a multiprotein complex that mediates the incorporation of iron-sulfur cluster into apoproteins specifically involved in DNA metabolism and genomic integrity. In the CIA complex, MMS19 acts as an adapter between early-acting CIA components and a subset of cellular target iron-sulfur proteins.</text>
</comment>
<keyword evidence="1" id="KW-0234">DNA repair</keyword>
<dbReference type="GO" id="GO:0005819">
    <property type="term" value="C:spindle"/>
    <property type="evidence" value="ECO:0007669"/>
    <property type="project" value="UniProtKB-SubCell"/>
</dbReference>
<dbReference type="GO" id="GO:0016226">
    <property type="term" value="P:iron-sulfur cluster assembly"/>
    <property type="evidence" value="ECO:0007669"/>
    <property type="project" value="UniProtKB-UniRule"/>
</dbReference>
<dbReference type="EMBL" id="BTSY01000001">
    <property type="protein sequence ID" value="GMT10618.1"/>
    <property type="molecule type" value="Genomic_DNA"/>
</dbReference>
<organism evidence="3 4">
    <name type="scientific">Pristionchus fissidentatus</name>
    <dbReference type="NCBI Taxonomy" id="1538716"/>
    <lineage>
        <taxon>Eukaryota</taxon>
        <taxon>Metazoa</taxon>
        <taxon>Ecdysozoa</taxon>
        <taxon>Nematoda</taxon>
        <taxon>Chromadorea</taxon>
        <taxon>Rhabditida</taxon>
        <taxon>Rhabditina</taxon>
        <taxon>Diplogasteromorpha</taxon>
        <taxon>Diplogasteroidea</taxon>
        <taxon>Neodiplogasteridae</taxon>
        <taxon>Pristionchus</taxon>
    </lineage>
</organism>
<name>A0AAV5UWS3_9BILA</name>
<dbReference type="PANTHER" id="PTHR12891:SF0">
    <property type="entry name" value="MMS19 NUCLEOTIDE EXCISION REPAIR PROTEIN HOMOLOG"/>
    <property type="match status" value="1"/>
</dbReference>
<dbReference type="GO" id="GO:0005634">
    <property type="term" value="C:nucleus"/>
    <property type="evidence" value="ECO:0007669"/>
    <property type="project" value="UniProtKB-SubCell"/>
</dbReference>
<gene>
    <name evidence="3" type="ORF">PFISCL1PPCAC_1915</name>
</gene>
<evidence type="ECO:0000259" key="2">
    <source>
        <dbReference type="Pfam" id="PF14500"/>
    </source>
</evidence>
<dbReference type="GO" id="GO:0006281">
    <property type="term" value="P:DNA repair"/>
    <property type="evidence" value="ECO:0007669"/>
    <property type="project" value="UniProtKB-UniRule"/>
</dbReference>
<dbReference type="InterPro" id="IPR029240">
    <property type="entry name" value="MMS19_N"/>
</dbReference>
<keyword evidence="1" id="KW-0963">Cytoplasm</keyword>
<dbReference type="GO" id="GO:0051604">
    <property type="term" value="P:protein maturation"/>
    <property type="evidence" value="ECO:0007669"/>
    <property type="project" value="UniProtKB-UniRule"/>
</dbReference>
<proteinExistence type="inferred from homology"/>
<keyword evidence="1" id="KW-0539">Nucleus</keyword>
<feature type="non-terminal residue" evidence="3">
    <location>
        <position position="964"/>
    </location>
</feature>
<protein>
    <recommendedName>
        <fullName evidence="1">MMS19 nucleotide excision repair protein</fullName>
    </recommendedName>
</protein>
<dbReference type="GO" id="GO:0097361">
    <property type="term" value="C:cytosolic [4Fe-4S] assembly targeting complex"/>
    <property type="evidence" value="ECO:0007669"/>
    <property type="project" value="UniProtKB-UniRule"/>
</dbReference>
<evidence type="ECO:0000256" key="1">
    <source>
        <dbReference type="RuleBase" id="RU367072"/>
    </source>
</evidence>
<comment type="similarity">
    <text evidence="1">Belongs to the MET18/MMS19 family.</text>
</comment>
<feature type="domain" description="MMS19 N-terminal" evidence="2">
    <location>
        <begin position="46"/>
        <end position="291"/>
    </location>
</feature>
<comment type="subunit">
    <text evidence="1">Component of the CIA complex.</text>
</comment>
<accession>A0AAV5UWS3</accession>
<dbReference type="Pfam" id="PF14500">
    <property type="entry name" value="MMS19_N"/>
    <property type="match status" value="1"/>
</dbReference>
<evidence type="ECO:0000313" key="3">
    <source>
        <dbReference type="EMBL" id="GMT10618.1"/>
    </source>
</evidence>
<comment type="subcellular location">
    <subcellularLocation>
        <location evidence="1">Cytoplasm</location>
        <location evidence="1">Cytoskeleton</location>
        <location evidence="1">Spindle</location>
    </subcellularLocation>
    <subcellularLocation>
        <location evidence="1">Nucleus</location>
    </subcellularLocation>
</comment>
<dbReference type="SUPFAM" id="SSF48371">
    <property type="entry name" value="ARM repeat"/>
    <property type="match status" value="1"/>
</dbReference>
<keyword evidence="4" id="KW-1185">Reference proteome</keyword>
<dbReference type="InterPro" id="IPR016024">
    <property type="entry name" value="ARM-type_fold"/>
</dbReference>